<dbReference type="GO" id="GO:0003723">
    <property type="term" value="F:RNA binding"/>
    <property type="evidence" value="ECO:0007669"/>
    <property type="project" value="InterPro"/>
</dbReference>
<dbReference type="NCBIfam" id="TIGR00756">
    <property type="entry name" value="PPR"/>
    <property type="match status" value="6"/>
</dbReference>
<evidence type="ECO:0000256" key="1">
    <source>
        <dbReference type="ARBA" id="ARBA00022737"/>
    </source>
</evidence>
<dbReference type="InterPro" id="IPR002885">
    <property type="entry name" value="PPR_rpt"/>
</dbReference>
<dbReference type="FunFam" id="1.25.40.10:FF:002104">
    <property type="entry name" value="Putative pentatricopeptide repeat-containing protein At3g05240"/>
    <property type="match status" value="1"/>
</dbReference>
<dbReference type="FunFam" id="1.25.40.10:FF:000427">
    <property type="entry name" value="Pentatricopeptide repeat-containing protein chloroplastic"/>
    <property type="match status" value="1"/>
</dbReference>
<name>A0A8S1ZSH7_ARAAE</name>
<evidence type="ECO:0000256" key="2">
    <source>
        <dbReference type="PROSITE-ProRule" id="PRU00708"/>
    </source>
</evidence>
<dbReference type="PROSITE" id="PS51375">
    <property type="entry name" value="PPR"/>
    <property type="match status" value="4"/>
</dbReference>
<proteinExistence type="predicted"/>
<feature type="repeat" description="PPR" evidence="2">
    <location>
        <begin position="154"/>
        <end position="188"/>
    </location>
</feature>
<dbReference type="Pfam" id="PF01535">
    <property type="entry name" value="PPR"/>
    <property type="match status" value="4"/>
</dbReference>
<feature type="repeat" description="PPR" evidence="2">
    <location>
        <begin position="53"/>
        <end position="87"/>
    </location>
</feature>
<dbReference type="InterPro" id="IPR046848">
    <property type="entry name" value="E_motif"/>
</dbReference>
<dbReference type="Pfam" id="PF20431">
    <property type="entry name" value="E_motif"/>
    <property type="match status" value="1"/>
</dbReference>
<dbReference type="Pfam" id="PF13041">
    <property type="entry name" value="PPR_2"/>
    <property type="match status" value="3"/>
</dbReference>
<evidence type="ECO:0000313" key="3">
    <source>
        <dbReference type="EMBL" id="CAE5966197.1"/>
    </source>
</evidence>
<dbReference type="FunFam" id="1.25.40.10:FF:000880">
    <property type="entry name" value="Pentatricopeptide (PPR) repeat-containing protein-like"/>
    <property type="match status" value="1"/>
</dbReference>
<protein>
    <recommendedName>
        <fullName evidence="5">Pentatricopeptide repeat-containing protein</fullName>
    </recommendedName>
</protein>
<dbReference type="PANTHER" id="PTHR47926">
    <property type="entry name" value="PENTATRICOPEPTIDE REPEAT-CONTAINING PROTEIN"/>
    <property type="match status" value="1"/>
</dbReference>
<keyword evidence="4" id="KW-1185">Reference proteome</keyword>
<dbReference type="InterPro" id="IPR011990">
    <property type="entry name" value="TPR-like_helical_dom_sf"/>
</dbReference>
<feature type="repeat" description="PPR" evidence="2">
    <location>
        <begin position="263"/>
        <end position="297"/>
    </location>
</feature>
<feature type="repeat" description="PPR" evidence="2">
    <location>
        <begin position="364"/>
        <end position="398"/>
    </location>
</feature>
<dbReference type="EMBL" id="LR999453">
    <property type="protein sequence ID" value="CAE5966197.1"/>
    <property type="molecule type" value="Genomic_DNA"/>
</dbReference>
<evidence type="ECO:0008006" key="5">
    <source>
        <dbReference type="Google" id="ProtNLM"/>
    </source>
</evidence>
<dbReference type="GO" id="GO:0009451">
    <property type="term" value="P:RNA modification"/>
    <property type="evidence" value="ECO:0007669"/>
    <property type="project" value="InterPro"/>
</dbReference>
<dbReference type="InterPro" id="IPR046960">
    <property type="entry name" value="PPR_At4g14850-like_plant"/>
</dbReference>
<sequence length="617" mass="69604">MVELNQLHGLMIKSSVIRNVIPLSRLIDFCTTCPETMNLSYARSVFESIDCPSVYIWNSMIRGYSNSPNPDKALIFYQEMLRKGYSPDYFTFPYVLKACSGLRDIQFGSCVHGFVVKTGFELNMYVSTCLLHMYMCCAEVNWGLRVFEDIPKWNVVAWGSLISGFVNNNRFSDAIEAFREMQSIGVKPNETIMVDLLVACGRCKDIAAGKWFHWFLQEVGFDPYCQSKFEFNVILATSLIDMYAKCGDMRTARYLFDGMPERNLVSWNSIITGYSQNGDAEEAMCTFSDMLDLGIAPDKVTFLSVIRASMIQGCSQLGQTIHAYVSKTGFVKDAAIVCALVNMYAKTGDAESAKKMFEDLEKKDTIAWTVVIIGLASHGHGNEALSIFQRMQEEGNATPDGITYLGVLYACSHIGLVEEGQRYFAEMRDLYGLEPTVEHYGCMVDILSRAGRFEEAERLVKTMPVQPNANIWGALLNGCEIHENLDLADRIRSMVAESEELGSGIYILLSNIYARAGRWADVKLIRESMKSKRVDKLLESLKLKYKKSWTKLSKLKQELEHHQETQPEPNLMKGFELKQEKELAVAAAKFAECQRTIASLGQRLQSLATLEDFLIES</sequence>
<accession>A0A8S1ZSH7</accession>
<gene>
    <name evidence="3" type="ORF">AARE701A_LOCUS6389</name>
</gene>
<organism evidence="3 4">
    <name type="scientific">Arabidopsis arenosa</name>
    <name type="common">Sand rock-cress</name>
    <name type="synonym">Cardaminopsis arenosa</name>
    <dbReference type="NCBI Taxonomy" id="38785"/>
    <lineage>
        <taxon>Eukaryota</taxon>
        <taxon>Viridiplantae</taxon>
        <taxon>Streptophyta</taxon>
        <taxon>Embryophyta</taxon>
        <taxon>Tracheophyta</taxon>
        <taxon>Spermatophyta</taxon>
        <taxon>Magnoliopsida</taxon>
        <taxon>eudicotyledons</taxon>
        <taxon>Gunneridae</taxon>
        <taxon>Pentapetalae</taxon>
        <taxon>rosids</taxon>
        <taxon>malvids</taxon>
        <taxon>Brassicales</taxon>
        <taxon>Brassicaceae</taxon>
        <taxon>Camelineae</taxon>
        <taxon>Arabidopsis</taxon>
    </lineage>
</organism>
<dbReference type="Proteomes" id="UP000682877">
    <property type="component" value="Chromosome 3"/>
</dbReference>
<dbReference type="FunFam" id="1.25.40.10:FF:000417">
    <property type="entry name" value="Pentatricopeptide repeat-containing protein At4g38010"/>
    <property type="match status" value="1"/>
</dbReference>
<evidence type="ECO:0000313" key="4">
    <source>
        <dbReference type="Proteomes" id="UP000682877"/>
    </source>
</evidence>
<dbReference type="SUPFAM" id="SSF48452">
    <property type="entry name" value="TPR-like"/>
    <property type="match status" value="1"/>
</dbReference>
<dbReference type="AlphaFoldDB" id="A0A8S1ZSH7"/>
<reference evidence="3" key="1">
    <citation type="submission" date="2021-01" db="EMBL/GenBank/DDBJ databases">
        <authorList>
            <person name="Bezrukov I."/>
        </authorList>
    </citation>
    <scope>NUCLEOTIDE SEQUENCE</scope>
</reference>
<keyword evidence="1" id="KW-0677">Repeat</keyword>
<dbReference type="Gene3D" id="1.25.40.10">
    <property type="entry name" value="Tetratricopeptide repeat domain"/>
    <property type="match status" value="5"/>
</dbReference>